<evidence type="ECO:0000313" key="2">
    <source>
        <dbReference type="Proteomes" id="UP001151699"/>
    </source>
</evidence>
<sequence>MNHESPTGGIHFLYEEEILCNLIDERQH</sequence>
<comment type="caution">
    <text evidence="1">The sequence shown here is derived from an EMBL/GenBank/DDBJ whole genome shotgun (WGS) entry which is preliminary data.</text>
</comment>
<dbReference type="EMBL" id="WJQU01000001">
    <property type="protein sequence ID" value="KAJ6648358.1"/>
    <property type="molecule type" value="Genomic_DNA"/>
</dbReference>
<protein>
    <submittedName>
        <fullName evidence="1">Uncharacterized protein</fullName>
    </submittedName>
</protein>
<dbReference type="AlphaFoldDB" id="A0A9Q0NDZ6"/>
<accession>A0A9Q0NDZ6</accession>
<evidence type="ECO:0000313" key="1">
    <source>
        <dbReference type="EMBL" id="KAJ6648358.1"/>
    </source>
</evidence>
<dbReference type="Proteomes" id="UP001151699">
    <property type="component" value="Chromosome A"/>
</dbReference>
<proteinExistence type="predicted"/>
<gene>
    <name evidence="1" type="ORF">Bhyg_03586</name>
</gene>
<reference evidence="1" key="1">
    <citation type="submission" date="2022-07" db="EMBL/GenBank/DDBJ databases">
        <authorList>
            <person name="Trinca V."/>
            <person name="Uliana J.V.C."/>
            <person name="Torres T.T."/>
            <person name="Ward R.J."/>
            <person name="Monesi N."/>
        </authorList>
    </citation>
    <scope>NUCLEOTIDE SEQUENCE</scope>
    <source>
        <strain evidence="1">HSMRA1968</strain>
        <tissue evidence="1">Whole embryos</tissue>
    </source>
</reference>
<organism evidence="1 2">
    <name type="scientific">Pseudolycoriella hygida</name>
    <dbReference type="NCBI Taxonomy" id="35572"/>
    <lineage>
        <taxon>Eukaryota</taxon>
        <taxon>Metazoa</taxon>
        <taxon>Ecdysozoa</taxon>
        <taxon>Arthropoda</taxon>
        <taxon>Hexapoda</taxon>
        <taxon>Insecta</taxon>
        <taxon>Pterygota</taxon>
        <taxon>Neoptera</taxon>
        <taxon>Endopterygota</taxon>
        <taxon>Diptera</taxon>
        <taxon>Nematocera</taxon>
        <taxon>Sciaroidea</taxon>
        <taxon>Sciaridae</taxon>
        <taxon>Pseudolycoriella</taxon>
    </lineage>
</organism>
<keyword evidence="2" id="KW-1185">Reference proteome</keyword>
<name>A0A9Q0NDZ6_9DIPT</name>